<dbReference type="OrthoDB" id="10256774at2759"/>
<dbReference type="EMBL" id="JAFCMP010000137">
    <property type="protein sequence ID" value="KAG5185220.1"/>
    <property type="molecule type" value="Genomic_DNA"/>
</dbReference>
<keyword evidence="2" id="KW-1185">Reference proteome</keyword>
<dbReference type="Gene3D" id="3.90.228.10">
    <property type="match status" value="1"/>
</dbReference>
<evidence type="ECO:0008006" key="3">
    <source>
        <dbReference type="Google" id="ProtNLM"/>
    </source>
</evidence>
<name>A0A835Z1A1_9STRA</name>
<evidence type="ECO:0000313" key="2">
    <source>
        <dbReference type="Proteomes" id="UP000664859"/>
    </source>
</evidence>
<comment type="caution">
    <text evidence="1">The sequence shown here is derived from an EMBL/GenBank/DDBJ whole genome shotgun (WGS) entry which is preliminary data.</text>
</comment>
<gene>
    <name evidence="1" type="ORF">JKP88DRAFT_142589</name>
</gene>
<proteinExistence type="predicted"/>
<dbReference type="Proteomes" id="UP000664859">
    <property type="component" value="Unassembled WGS sequence"/>
</dbReference>
<reference evidence="1" key="1">
    <citation type="submission" date="2021-02" db="EMBL/GenBank/DDBJ databases">
        <title>First Annotated Genome of the Yellow-green Alga Tribonema minus.</title>
        <authorList>
            <person name="Mahan K.M."/>
        </authorList>
    </citation>
    <scope>NUCLEOTIDE SEQUENCE</scope>
    <source>
        <strain evidence="1">UTEX B ZZ1240</strain>
    </source>
</reference>
<sequence length="83" mass="8820">QVDVYESETTRDAFYSTRAAFARAGKPLGETWVFHGTHARNKLPIMAGGFKVGGVDAGIPVVNGAAYGHGVYMATTPLTPMAY</sequence>
<feature type="non-terminal residue" evidence="1">
    <location>
        <position position="1"/>
    </location>
</feature>
<dbReference type="SUPFAM" id="SSF56399">
    <property type="entry name" value="ADP-ribosylation"/>
    <property type="match status" value="1"/>
</dbReference>
<feature type="non-terminal residue" evidence="1">
    <location>
        <position position="83"/>
    </location>
</feature>
<organism evidence="1 2">
    <name type="scientific">Tribonema minus</name>
    <dbReference type="NCBI Taxonomy" id="303371"/>
    <lineage>
        <taxon>Eukaryota</taxon>
        <taxon>Sar</taxon>
        <taxon>Stramenopiles</taxon>
        <taxon>Ochrophyta</taxon>
        <taxon>PX clade</taxon>
        <taxon>Xanthophyceae</taxon>
        <taxon>Tribonematales</taxon>
        <taxon>Tribonemataceae</taxon>
        <taxon>Tribonema</taxon>
    </lineage>
</organism>
<protein>
    <recommendedName>
        <fullName evidence="3">Poly [ADP-ribose] polymerase</fullName>
    </recommendedName>
</protein>
<dbReference type="AlphaFoldDB" id="A0A835Z1A1"/>
<accession>A0A835Z1A1</accession>
<evidence type="ECO:0000313" key="1">
    <source>
        <dbReference type="EMBL" id="KAG5185220.1"/>
    </source>
</evidence>